<dbReference type="GO" id="GO:0005886">
    <property type="term" value="C:plasma membrane"/>
    <property type="evidence" value="ECO:0007669"/>
    <property type="project" value="UniProtKB-SubCell"/>
</dbReference>
<evidence type="ECO:0000313" key="8">
    <source>
        <dbReference type="Proteomes" id="UP000290602"/>
    </source>
</evidence>
<dbReference type="SMART" id="SM00382">
    <property type="entry name" value="AAA"/>
    <property type="match status" value="1"/>
</dbReference>
<comment type="caution">
    <text evidence="7">The sequence shown here is derived from an EMBL/GenBank/DDBJ whole genome shotgun (WGS) entry which is preliminary data.</text>
</comment>
<name>A0A4V1LFD5_9LACO</name>
<evidence type="ECO:0000256" key="4">
    <source>
        <dbReference type="ARBA" id="ARBA00022840"/>
    </source>
</evidence>
<organism evidence="7 8">
    <name type="scientific">Levilactobacillus suantsaii</name>
    <dbReference type="NCBI Taxonomy" id="2292255"/>
    <lineage>
        <taxon>Bacteria</taxon>
        <taxon>Bacillati</taxon>
        <taxon>Bacillota</taxon>
        <taxon>Bacilli</taxon>
        <taxon>Lactobacillales</taxon>
        <taxon>Lactobacillaceae</taxon>
        <taxon>Levilactobacillus</taxon>
    </lineage>
</organism>
<dbReference type="InterPro" id="IPR003439">
    <property type="entry name" value="ABC_transporter-like_ATP-bd"/>
</dbReference>
<dbReference type="GO" id="GO:0034040">
    <property type="term" value="F:ATPase-coupled lipid transmembrane transporter activity"/>
    <property type="evidence" value="ECO:0007669"/>
    <property type="project" value="TreeGrafter"/>
</dbReference>
<dbReference type="InterPro" id="IPR039421">
    <property type="entry name" value="Type_1_exporter"/>
</dbReference>
<dbReference type="InterPro" id="IPR011527">
    <property type="entry name" value="ABC1_TM_dom"/>
</dbReference>
<keyword evidence="8" id="KW-1185">Reference proteome</keyword>
<proteinExistence type="predicted"/>
<dbReference type="Proteomes" id="UP000290602">
    <property type="component" value="Unassembled WGS sequence"/>
</dbReference>
<dbReference type="RefSeq" id="WP_129032526.1">
    <property type="nucleotide sequence ID" value="NZ_CP059603.1"/>
</dbReference>
<evidence type="ECO:0000313" key="7">
    <source>
        <dbReference type="EMBL" id="RXI78687.1"/>
    </source>
</evidence>
<keyword evidence="5" id="KW-1133">Transmembrane helix</keyword>
<dbReference type="InterPro" id="IPR027417">
    <property type="entry name" value="P-loop_NTPase"/>
</dbReference>
<dbReference type="EMBL" id="QXIL01000009">
    <property type="protein sequence ID" value="RXI78687.1"/>
    <property type="molecule type" value="Genomic_DNA"/>
</dbReference>
<keyword evidence="4 7" id="KW-0067">ATP-binding</keyword>
<sequence>MSLLKRLLQTAGRLNWILGASVVAGIAATLLQLGLLWGGFLVLFQPVAHWWLWLIILALAGGLCRFGEQYLGHLAAFKILDYLRNLTYQKLLYLAPAKLDDQRQSDVLKLLAQDIAQIETFYAHTLAPVLIGVGLAIGLTVGFWLAAPVLGVIALVAYALIGLIIPLTSRRHLATLAQQQAQADASEQRQLTALITGRQTLQQYAAISARTATLNQTTQAYWRVNRKRSLRQTQNAVGMQLVVIVSLAAVIAVVVTQQLPLILAVIFPLTFSRLLDLGNLPGTLSGGLLAARHVFAFLDESPRVVETGQAKLGPIQAVALTDVAFAYPQRPTAPILRHTDLRLRAGERVGIVGPSGAGKSTIIKLIMRWYTPDQGTIAVNDRPITTYSLDQLRQQINDVPQVAQVFDGTLRENLTLRVTAFTDAQLWQVLDWVHLTAAIRRLPDQLATQVSRDRPILSAGEVQRLELARALLHPSSLLILDEPTSNLDVVNEAVILTAVQHHYSGTVILVTHRESSLALCDRVLELNHGQLRPRQHAGNPVETKGKGGK</sequence>
<keyword evidence="2" id="KW-0812">Transmembrane</keyword>
<evidence type="ECO:0000256" key="3">
    <source>
        <dbReference type="ARBA" id="ARBA00022741"/>
    </source>
</evidence>
<dbReference type="PANTHER" id="PTHR24221:SF653">
    <property type="entry name" value="TRANSPORT ATP-BINDING PROTEIN CYDC"/>
    <property type="match status" value="1"/>
</dbReference>
<dbReference type="CDD" id="cd03228">
    <property type="entry name" value="ABCC_MRP_Like"/>
    <property type="match status" value="1"/>
</dbReference>
<dbReference type="GO" id="GO:0016887">
    <property type="term" value="F:ATP hydrolysis activity"/>
    <property type="evidence" value="ECO:0007669"/>
    <property type="project" value="InterPro"/>
</dbReference>
<protein>
    <submittedName>
        <fullName evidence="7">ABC transporter ATP-binding protein</fullName>
    </submittedName>
</protein>
<dbReference type="SUPFAM" id="SSF90123">
    <property type="entry name" value="ABC transporter transmembrane region"/>
    <property type="match status" value="1"/>
</dbReference>
<dbReference type="Pfam" id="PF00005">
    <property type="entry name" value="ABC_tran"/>
    <property type="match status" value="1"/>
</dbReference>
<dbReference type="AlphaFoldDB" id="A0A4V1LFD5"/>
<evidence type="ECO:0000256" key="5">
    <source>
        <dbReference type="ARBA" id="ARBA00022989"/>
    </source>
</evidence>
<dbReference type="PANTHER" id="PTHR24221">
    <property type="entry name" value="ATP-BINDING CASSETTE SUB-FAMILY B"/>
    <property type="match status" value="1"/>
</dbReference>
<dbReference type="PROSITE" id="PS50929">
    <property type="entry name" value="ABC_TM1F"/>
    <property type="match status" value="1"/>
</dbReference>
<dbReference type="InterPro" id="IPR003593">
    <property type="entry name" value="AAA+_ATPase"/>
</dbReference>
<evidence type="ECO:0000256" key="6">
    <source>
        <dbReference type="ARBA" id="ARBA00023136"/>
    </source>
</evidence>
<evidence type="ECO:0000256" key="1">
    <source>
        <dbReference type="ARBA" id="ARBA00004651"/>
    </source>
</evidence>
<evidence type="ECO:0000256" key="2">
    <source>
        <dbReference type="ARBA" id="ARBA00022692"/>
    </source>
</evidence>
<dbReference type="Gene3D" id="1.20.1560.10">
    <property type="entry name" value="ABC transporter type 1, transmembrane domain"/>
    <property type="match status" value="1"/>
</dbReference>
<dbReference type="Pfam" id="PF00664">
    <property type="entry name" value="ABC_membrane"/>
    <property type="match status" value="1"/>
</dbReference>
<accession>A0A4V1LFD5</accession>
<keyword evidence="6" id="KW-0472">Membrane</keyword>
<dbReference type="OrthoDB" id="9762778at2"/>
<dbReference type="PROSITE" id="PS50893">
    <property type="entry name" value="ABC_TRANSPORTER_2"/>
    <property type="match status" value="1"/>
</dbReference>
<dbReference type="InterPro" id="IPR036640">
    <property type="entry name" value="ABC1_TM_sf"/>
</dbReference>
<gene>
    <name evidence="7" type="ORF">DXH47_06395</name>
</gene>
<dbReference type="GO" id="GO:0140359">
    <property type="term" value="F:ABC-type transporter activity"/>
    <property type="evidence" value="ECO:0007669"/>
    <property type="project" value="InterPro"/>
</dbReference>
<dbReference type="SUPFAM" id="SSF52540">
    <property type="entry name" value="P-loop containing nucleoside triphosphate hydrolases"/>
    <property type="match status" value="1"/>
</dbReference>
<reference evidence="7 8" key="1">
    <citation type="submission" date="2018-08" db="EMBL/GenBank/DDBJ databases">
        <title>Lactobacillus suantsai sp. nov., isolated from traditional fermented suan-tsai in Taiwan.</title>
        <authorList>
            <person name="Huang C.-H."/>
        </authorList>
    </citation>
    <scope>NUCLEOTIDE SEQUENCE [LARGE SCALE GENOMIC DNA]</scope>
    <source>
        <strain evidence="7 8">BCRC 12945</strain>
    </source>
</reference>
<comment type="subcellular location">
    <subcellularLocation>
        <location evidence="1">Cell membrane</location>
        <topology evidence="1">Multi-pass membrane protein</topology>
    </subcellularLocation>
</comment>
<dbReference type="GO" id="GO:0005524">
    <property type="term" value="F:ATP binding"/>
    <property type="evidence" value="ECO:0007669"/>
    <property type="project" value="UniProtKB-KW"/>
</dbReference>
<keyword evidence="3" id="KW-0547">Nucleotide-binding</keyword>
<dbReference type="Gene3D" id="3.40.50.300">
    <property type="entry name" value="P-loop containing nucleotide triphosphate hydrolases"/>
    <property type="match status" value="1"/>
</dbReference>